<dbReference type="InterPro" id="IPR011856">
    <property type="entry name" value="tRNA_endonuc-like_dom_sf"/>
</dbReference>
<evidence type="ECO:0000256" key="2">
    <source>
        <dbReference type="HAMAP-Rule" id="MF_00048"/>
    </source>
</evidence>
<sequence length="132" mass="14974">MPPWPARPNNNQNRSSRLDAELYGRRGETLAAWYLRLKGYRIVATRVKTPVGEIDLIASRFGTTAFIEVKARQHRSEEAVALEAVNTSRISRAAQYYVARHPALAETPLRFDVIFLAPGTWPRHVKNAFQGE</sequence>
<protein>
    <recommendedName>
        <fullName evidence="2">UPF0102 protein VW23_023665</fullName>
    </recommendedName>
</protein>
<name>A0A1E5XMY0_9HYPH</name>
<dbReference type="RefSeq" id="WP_069910827.1">
    <property type="nucleotide sequence ID" value="NZ_LAJE02000244.1"/>
</dbReference>
<comment type="similarity">
    <text evidence="1 2">Belongs to the UPF0102 family.</text>
</comment>
<gene>
    <name evidence="3" type="ORF">VW23_023665</name>
</gene>
<dbReference type="InterPro" id="IPR003509">
    <property type="entry name" value="UPF0102_YraN-like"/>
</dbReference>
<dbReference type="OrthoDB" id="9812968at2"/>
<reference evidence="3 4" key="1">
    <citation type="journal article" date="2015" name="Genome Announc.">
        <title>Genome Assemblies of Three Soil-Associated Devosia species: D. insulae, D. limi, and D. soli.</title>
        <authorList>
            <person name="Hassan Y.I."/>
            <person name="Lepp D."/>
            <person name="Zhou T."/>
        </authorList>
    </citation>
    <scope>NUCLEOTIDE SEQUENCE [LARGE SCALE GENOMIC DNA]</scope>
    <source>
        <strain evidence="3 4">DS-56</strain>
    </source>
</reference>
<dbReference type="Pfam" id="PF02021">
    <property type="entry name" value="UPF0102"/>
    <property type="match status" value="1"/>
</dbReference>
<dbReference type="PANTHER" id="PTHR34039">
    <property type="entry name" value="UPF0102 PROTEIN YRAN"/>
    <property type="match status" value="1"/>
</dbReference>
<dbReference type="AlphaFoldDB" id="A0A1E5XMY0"/>
<dbReference type="SUPFAM" id="SSF52980">
    <property type="entry name" value="Restriction endonuclease-like"/>
    <property type="match status" value="1"/>
</dbReference>
<dbReference type="NCBIfam" id="NF009151">
    <property type="entry name" value="PRK12497.1-5"/>
    <property type="match status" value="1"/>
</dbReference>
<evidence type="ECO:0000256" key="1">
    <source>
        <dbReference type="ARBA" id="ARBA00006738"/>
    </source>
</evidence>
<keyword evidence="4" id="KW-1185">Reference proteome</keyword>
<dbReference type="Gene3D" id="3.40.1350.10">
    <property type="match status" value="1"/>
</dbReference>
<dbReference type="GO" id="GO:0003676">
    <property type="term" value="F:nucleic acid binding"/>
    <property type="evidence" value="ECO:0007669"/>
    <property type="project" value="InterPro"/>
</dbReference>
<evidence type="ECO:0000313" key="3">
    <source>
        <dbReference type="EMBL" id="OEO29938.1"/>
    </source>
</evidence>
<proteinExistence type="inferred from homology"/>
<dbReference type="PANTHER" id="PTHR34039:SF1">
    <property type="entry name" value="UPF0102 PROTEIN YRAN"/>
    <property type="match status" value="1"/>
</dbReference>
<dbReference type="EMBL" id="LAJE02000244">
    <property type="protein sequence ID" value="OEO29938.1"/>
    <property type="molecule type" value="Genomic_DNA"/>
</dbReference>
<evidence type="ECO:0000313" key="4">
    <source>
        <dbReference type="Proteomes" id="UP000095463"/>
    </source>
</evidence>
<accession>A0A1E5XMY0</accession>
<organism evidence="3 4">
    <name type="scientific">Devosia insulae DS-56</name>
    <dbReference type="NCBI Taxonomy" id="1116389"/>
    <lineage>
        <taxon>Bacteria</taxon>
        <taxon>Pseudomonadati</taxon>
        <taxon>Pseudomonadota</taxon>
        <taxon>Alphaproteobacteria</taxon>
        <taxon>Hyphomicrobiales</taxon>
        <taxon>Devosiaceae</taxon>
        <taxon>Devosia</taxon>
    </lineage>
</organism>
<dbReference type="InterPro" id="IPR011335">
    <property type="entry name" value="Restrct_endonuc-II-like"/>
</dbReference>
<comment type="caution">
    <text evidence="3">The sequence shown here is derived from an EMBL/GenBank/DDBJ whole genome shotgun (WGS) entry which is preliminary data.</text>
</comment>
<dbReference type="Proteomes" id="UP000095463">
    <property type="component" value="Unassembled WGS sequence"/>
</dbReference>
<dbReference type="HAMAP" id="MF_00048">
    <property type="entry name" value="UPF0102"/>
    <property type="match status" value="1"/>
</dbReference>